<protein>
    <recommendedName>
        <fullName evidence="2">Hemerythrin-like domain-containing protein</fullName>
    </recommendedName>
</protein>
<dbReference type="KEGG" id="nar:Saro_2543"/>
<feature type="region of interest" description="Disordered" evidence="1">
    <location>
        <begin position="1"/>
        <end position="20"/>
    </location>
</feature>
<dbReference type="eggNOG" id="COG5592">
    <property type="taxonomic scope" value="Bacteria"/>
</dbReference>
<feature type="compositionally biased region" description="Polar residues" evidence="1">
    <location>
        <begin position="192"/>
        <end position="204"/>
    </location>
</feature>
<dbReference type="HOGENOM" id="CLU_079417_3_0_5"/>
<evidence type="ECO:0000313" key="4">
    <source>
        <dbReference type="Proteomes" id="UP000009134"/>
    </source>
</evidence>
<evidence type="ECO:0000256" key="1">
    <source>
        <dbReference type="SAM" id="MobiDB-lite"/>
    </source>
</evidence>
<dbReference type="EMBL" id="CP000248">
    <property type="protein sequence ID" value="ABD26979.1"/>
    <property type="molecule type" value="Genomic_DNA"/>
</dbReference>
<dbReference type="PANTHER" id="PTHR35585:SF1">
    <property type="entry name" value="HHE DOMAIN PROTEIN (AFU_ORTHOLOGUE AFUA_4G00730)"/>
    <property type="match status" value="1"/>
</dbReference>
<feature type="domain" description="Hemerythrin-like" evidence="2">
    <location>
        <begin position="42"/>
        <end position="151"/>
    </location>
</feature>
<dbReference type="AlphaFoldDB" id="Q2G594"/>
<sequence length="216" mass="24682">MSFFDKVMSALTPPESAEDRRQARERAQALAKPGDWLSQALEHHRRIEACFELALNAASVAERRAALRDLAMMLTAHANAEEAVLYPAMANEDSRTSAGMSYEEHAMTRIEMGGLETLDPMGQEWRDKLGHIRGAVLHHVYAEEGERFPELRKAISPQDDQRLTRRFVEEFDRYMGREVFEAPRQMAAEIPRQQQARGQMQEGNRNPPRNWGAADY</sequence>
<organism evidence="3 4">
    <name type="scientific">Novosphingobium aromaticivorans (strain ATCC 700278 / DSM 12444 / CCUG 56034 / CIP 105152 / NBRC 16084 / F199)</name>
    <dbReference type="NCBI Taxonomy" id="279238"/>
    <lineage>
        <taxon>Bacteria</taxon>
        <taxon>Pseudomonadati</taxon>
        <taxon>Pseudomonadota</taxon>
        <taxon>Alphaproteobacteria</taxon>
        <taxon>Sphingomonadales</taxon>
        <taxon>Sphingomonadaceae</taxon>
        <taxon>Novosphingobium</taxon>
    </lineage>
</organism>
<dbReference type="Gene3D" id="1.20.120.520">
    <property type="entry name" value="nmb1532 protein domain like"/>
    <property type="match status" value="1"/>
</dbReference>
<evidence type="ECO:0000259" key="2">
    <source>
        <dbReference type="Pfam" id="PF01814"/>
    </source>
</evidence>
<reference evidence="4" key="1">
    <citation type="submission" date="2006-01" db="EMBL/GenBank/DDBJ databases">
        <title>Complete sequence of Novosphingobium aromaticivorans DSM 12444.</title>
        <authorList>
            <consortium name="US DOE Joint Genome Institute"/>
            <person name="Copeland A."/>
            <person name="Lucas S."/>
            <person name="Lapidus A."/>
            <person name="Barry K."/>
            <person name="Detter J.C."/>
            <person name="Glavina T."/>
            <person name="Hammon N."/>
            <person name="Israni S."/>
            <person name="Pitluck S."/>
            <person name="Chain P."/>
            <person name="Malfatti S."/>
            <person name="Shin M."/>
            <person name="Vergez L."/>
            <person name="Schmutz J."/>
            <person name="Larimer F."/>
            <person name="Land M."/>
            <person name="Kyrpides N."/>
            <person name="Ivanova N."/>
            <person name="Fredrickson J."/>
            <person name="Balkwill D."/>
            <person name="Romine M.F."/>
            <person name="Richardson P."/>
        </authorList>
    </citation>
    <scope>NUCLEOTIDE SEQUENCE [LARGE SCALE GENOMIC DNA]</scope>
    <source>
        <strain evidence="4">ATCC 700278 / DSM 12444 / CCUG 56034 / CIP 105152 / NBRC 16084 / F199</strain>
    </source>
</reference>
<dbReference type="Pfam" id="PF01814">
    <property type="entry name" value="Hemerythrin"/>
    <property type="match status" value="1"/>
</dbReference>
<dbReference type="InterPro" id="IPR012312">
    <property type="entry name" value="Hemerythrin-like"/>
</dbReference>
<dbReference type="RefSeq" id="WP_011446185.1">
    <property type="nucleotide sequence ID" value="NC_007794.1"/>
</dbReference>
<dbReference type="PANTHER" id="PTHR35585">
    <property type="entry name" value="HHE DOMAIN PROTEIN (AFU_ORTHOLOGUE AFUA_4G00730)"/>
    <property type="match status" value="1"/>
</dbReference>
<gene>
    <name evidence="3" type="ordered locus">Saro_2543</name>
</gene>
<dbReference type="STRING" id="279238.Saro_2543"/>
<name>Q2G594_NOVAD</name>
<accession>Q2G594</accession>
<dbReference type="Proteomes" id="UP000009134">
    <property type="component" value="Chromosome"/>
</dbReference>
<keyword evidence="4" id="KW-1185">Reference proteome</keyword>
<proteinExistence type="predicted"/>
<evidence type="ECO:0000313" key="3">
    <source>
        <dbReference type="EMBL" id="ABD26979.1"/>
    </source>
</evidence>
<feature type="region of interest" description="Disordered" evidence="1">
    <location>
        <begin position="182"/>
        <end position="216"/>
    </location>
</feature>